<dbReference type="InterPro" id="IPR011006">
    <property type="entry name" value="CheY-like_superfamily"/>
</dbReference>
<evidence type="ECO:0000313" key="5">
    <source>
        <dbReference type="Proteomes" id="UP001370348"/>
    </source>
</evidence>
<organism evidence="4 5">
    <name type="scientific">Pendulispora albinea</name>
    <dbReference type="NCBI Taxonomy" id="2741071"/>
    <lineage>
        <taxon>Bacteria</taxon>
        <taxon>Pseudomonadati</taxon>
        <taxon>Myxococcota</taxon>
        <taxon>Myxococcia</taxon>
        <taxon>Myxococcales</taxon>
        <taxon>Sorangiineae</taxon>
        <taxon>Pendulisporaceae</taxon>
        <taxon>Pendulispora</taxon>
    </lineage>
</organism>
<dbReference type="PANTHER" id="PTHR44591:SF3">
    <property type="entry name" value="RESPONSE REGULATORY DOMAIN-CONTAINING PROTEIN"/>
    <property type="match status" value="1"/>
</dbReference>
<keyword evidence="1 2" id="KW-0597">Phosphoprotein</keyword>
<dbReference type="PANTHER" id="PTHR44591">
    <property type="entry name" value="STRESS RESPONSE REGULATOR PROTEIN 1"/>
    <property type="match status" value="1"/>
</dbReference>
<evidence type="ECO:0000259" key="3">
    <source>
        <dbReference type="PROSITE" id="PS50110"/>
    </source>
</evidence>
<feature type="modified residue" description="4-aspartylphosphate" evidence="2">
    <location>
        <position position="187"/>
    </location>
</feature>
<dbReference type="Pfam" id="PF00072">
    <property type="entry name" value="Response_reg"/>
    <property type="match status" value="1"/>
</dbReference>
<dbReference type="EMBL" id="CP089984">
    <property type="protein sequence ID" value="WXB13041.1"/>
    <property type="molecule type" value="Genomic_DNA"/>
</dbReference>
<proteinExistence type="predicted"/>
<dbReference type="SMART" id="SM00448">
    <property type="entry name" value="REC"/>
    <property type="match status" value="1"/>
</dbReference>
<dbReference type="Gene3D" id="3.40.50.2300">
    <property type="match status" value="1"/>
</dbReference>
<keyword evidence="5" id="KW-1185">Reference proteome</keyword>
<feature type="domain" description="Response regulatory" evidence="3">
    <location>
        <begin position="138"/>
        <end position="249"/>
    </location>
</feature>
<gene>
    <name evidence="4" type="ORF">LZC94_34965</name>
</gene>
<protein>
    <submittedName>
        <fullName evidence="4">Response regulator</fullName>
    </submittedName>
</protein>
<dbReference type="RefSeq" id="WP_394822660.1">
    <property type="nucleotide sequence ID" value="NZ_CP089984.1"/>
</dbReference>
<dbReference type="Proteomes" id="UP001370348">
    <property type="component" value="Chromosome"/>
</dbReference>
<dbReference type="InterPro" id="IPR001789">
    <property type="entry name" value="Sig_transdc_resp-reg_receiver"/>
</dbReference>
<evidence type="ECO:0000313" key="4">
    <source>
        <dbReference type="EMBL" id="WXB13041.1"/>
    </source>
</evidence>
<dbReference type="InterPro" id="IPR050595">
    <property type="entry name" value="Bact_response_regulator"/>
</dbReference>
<dbReference type="PROSITE" id="PS50110">
    <property type="entry name" value="RESPONSE_REGULATORY"/>
    <property type="match status" value="1"/>
</dbReference>
<name>A0ABZ2LQ54_9BACT</name>
<reference evidence="4 5" key="1">
    <citation type="submission" date="2021-12" db="EMBL/GenBank/DDBJ databases">
        <title>Discovery of the Pendulisporaceae a myxobacterial family with distinct sporulation behavior and unique specialized metabolism.</title>
        <authorList>
            <person name="Garcia R."/>
            <person name="Popoff A."/>
            <person name="Bader C.D."/>
            <person name="Loehr J."/>
            <person name="Walesch S."/>
            <person name="Walt C."/>
            <person name="Boldt J."/>
            <person name="Bunk B."/>
            <person name="Haeckl F.J.F.P.J."/>
            <person name="Gunesch A.P."/>
            <person name="Birkelbach J."/>
            <person name="Nuebel U."/>
            <person name="Pietschmann T."/>
            <person name="Bach T."/>
            <person name="Mueller R."/>
        </authorList>
    </citation>
    <scope>NUCLEOTIDE SEQUENCE [LARGE SCALE GENOMIC DNA]</scope>
    <source>
        <strain evidence="4 5">MSr11954</strain>
    </source>
</reference>
<sequence length="252" mass="27126">MNLRSDPKTREARAASVDLHALVREVLIAKRAVILAAGQHVTLELNARRSLVKGEREAVRELVAHGLESVMVAAVRGDKILVTSALGEDRVKLRMTCHERVFETEFASAGHLERPVSTGTMGVPAVAPSAPVLAGTRTVLVVDDDLDTVSLLRRVLERRGYEVLGATSLAEALLIARKQPFDVLISDVGLPDGSGVELMERLGRPRHAIALTGVSSEEDTARIRAAGFRQHLTKPVSLSTLEASISELLKSA</sequence>
<evidence type="ECO:0000256" key="1">
    <source>
        <dbReference type="ARBA" id="ARBA00022553"/>
    </source>
</evidence>
<evidence type="ECO:0000256" key="2">
    <source>
        <dbReference type="PROSITE-ProRule" id="PRU00169"/>
    </source>
</evidence>
<accession>A0ABZ2LQ54</accession>
<dbReference type="SUPFAM" id="SSF52172">
    <property type="entry name" value="CheY-like"/>
    <property type="match status" value="1"/>
</dbReference>